<name>A0A371E7U2_MUCPR</name>
<evidence type="ECO:0000313" key="3">
    <source>
        <dbReference type="Proteomes" id="UP000257109"/>
    </source>
</evidence>
<keyword evidence="3" id="KW-1185">Reference proteome</keyword>
<dbReference type="EMBL" id="QJKJ01015689">
    <property type="protein sequence ID" value="RDX62098.1"/>
    <property type="molecule type" value="Genomic_DNA"/>
</dbReference>
<feature type="non-terminal residue" evidence="2">
    <location>
        <position position="1"/>
    </location>
</feature>
<evidence type="ECO:0000259" key="1">
    <source>
        <dbReference type="Pfam" id="PF24924"/>
    </source>
</evidence>
<proteinExistence type="predicted"/>
<sequence length="214" mass="24870">MEGNTCYHIRKLCPILTRTPDVQSLRHWEVQPAALSALFQHYDLPLRCFTFQGFQLAPTLEEYERLLAIPFDKSPPYLFRGHYPSWASVTKLFKVPELEVLKLRKNRNGVEGIPKVTLEERLQRLQEEGDWLTFVDVYGLLVYGIMLFPQIENYMDLAAVEAFLGNRDWGEHPVVVVDQHIPNVGLLQQEEWKGVEMLHFIAFLVVDCAFIPQQ</sequence>
<dbReference type="PANTHER" id="PTHR48154">
    <property type="entry name" value="PROTEIN, PUTATIVE-RELATED"/>
    <property type="match status" value="1"/>
</dbReference>
<evidence type="ECO:0000313" key="2">
    <source>
        <dbReference type="EMBL" id="RDX62098.1"/>
    </source>
</evidence>
<feature type="domain" description="DUF7745" evidence="1">
    <location>
        <begin position="25"/>
        <end position="171"/>
    </location>
</feature>
<dbReference type="AlphaFoldDB" id="A0A371E7U2"/>
<gene>
    <name evidence="2" type="ORF">CR513_59599</name>
</gene>
<protein>
    <recommendedName>
        <fullName evidence="1">DUF7745 domain-containing protein</fullName>
    </recommendedName>
</protein>
<dbReference type="PANTHER" id="PTHR48154:SF1">
    <property type="entry name" value="PROTEIN, PUTATIVE-RELATED"/>
    <property type="match status" value="1"/>
</dbReference>
<organism evidence="2 3">
    <name type="scientific">Mucuna pruriens</name>
    <name type="common">Velvet bean</name>
    <name type="synonym">Dolichos pruriens</name>
    <dbReference type="NCBI Taxonomy" id="157652"/>
    <lineage>
        <taxon>Eukaryota</taxon>
        <taxon>Viridiplantae</taxon>
        <taxon>Streptophyta</taxon>
        <taxon>Embryophyta</taxon>
        <taxon>Tracheophyta</taxon>
        <taxon>Spermatophyta</taxon>
        <taxon>Magnoliopsida</taxon>
        <taxon>eudicotyledons</taxon>
        <taxon>Gunneridae</taxon>
        <taxon>Pentapetalae</taxon>
        <taxon>rosids</taxon>
        <taxon>fabids</taxon>
        <taxon>Fabales</taxon>
        <taxon>Fabaceae</taxon>
        <taxon>Papilionoideae</taxon>
        <taxon>50 kb inversion clade</taxon>
        <taxon>NPAAA clade</taxon>
        <taxon>indigoferoid/millettioid clade</taxon>
        <taxon>Phaseoleae</taxon>
        <taxon>Mucuna</taxon>
    </lineage>
</organism>
<accession>A0A371E7U2</accession>
<comment type="caution">
    <text evidence="2">The sequence shown here is derived from an EMBL/GenBank/DDBJ whole genome shotgun (WGS) entry which is preliminary data.</text>
</comment>
<dbReference type="Proteomes" id="UP000257109">
    <property type="component" value="Unassembled WGS sequence"/>
</dbReference>
<dbReference type="InterPro" id="IPR056647">
    <property type="entry name" value="DUF7745"/>
</dbReference>
<dbReference type="Pfam" id="PF24924">
    <property type="entry name" value="DUF7745"/>
    <property type="match status" value="1"/>
</dbReference>
<dbReference type="OrthoDB" id="1743443at2759"/>
<reference evidence="2" key="1">
    <citation type="submission" date="2018-05" db="EMBL/GenBank/DDBJ databases">
        <title>Draft genome of Mucuna pruriens seed.</title>
        <authorList>
            <person name="Nnadi N.E."/>
            <person name="Vos R."/>
            <person name="Hasami M.H."/>
            <person name="Devisetty U.K."/>
            <person name="Aguiy J.C."/>
        </authorList>
    </citation>
    <scope>NUCLEOTIDE SEQUENCE [LARGE SCALE GENOMIC DNA]</scope>
    <source>
        <strain evidence="2">JCA_2017</strain>
    </source>
</reference>